<dbReference type="PANTHER" id="PTHR43805:SF1">
    <property type="entry name" value="GP-PDE DOMAIN-CONTAINING PROTEIN"/>
    <property type="match status" value="1"/>
</dbReference>
<dbReference type="RefSeq" id="WP_092608509.1">
    <property type="nucleotide sequence ID" value="NZ_FMYF01000004.1"/>
</dbReference>
<proteinExistence type="predicted"/>
<organism evidence="2 3">
    <name type="scientific">Raineyella antarctica</name>
    <dbReference type="NCBI Taxonomy" id="1577474"/>
    <lineage>
        <taxon>Bacteria</taxon>
        <taxon>Bacillati</taxon>
        <taxon>Actinomycetota</taxon>
        <taxon>Actinomycetes</taxon>
        <taxon>Propionibacteriales</taxon>
        <taxon>Propionibacteriaceae</taxon>
        <taxon>Raineyella</taxon>
    </lineage>
</organism>
<evidence type="ECO:0000313" key="2">
    <source>
        <dbReference type="EMBL" id="SDB83007.1"/>
    </source>
</evidence>
<dbReference type="PROSITE" id="PS51704">
    <property type="entry name" value="GP_PDE"/>
    <property type="match status" value="1"/>
</dbReference>
<dbReference type="Gene3D" id="3.20.20.190">
    <property type="entry name" value="Phosphatidylinositol (PI) phosphodiesterase"/>
    <property type="match status" value="1"/>
</dbReference>
<dbReference type="STRING" id="1577474.GA0111570_10478"/>
<dbReference type="EMBL" id="FMYF01000004">
    <property type="protein sequence ID" value="SDB83007.1"/>
    <property type="molecule type" value="Genomic_DNA"/>
</dbReference>
<protein>
    <submittedName>
        <fullName evidence="2">Glycerophosphoryl diester phosphodiesterase</fullName>
    </submittedName>
</protein>
<reference evidence="2 3" key="1">
    <citation type="submission" date="2016-06" db="EMBL/GenBank/DDBJ databases">
        <authorList>
            <person name="Olsen C.W."/>
            <person name="Carey S."/>
            <person name="Hinshaw L."/>
            <person name="Karasin A.I."/>
        </authorList>
    </citation>
    <scope>NUCLEOTIDE SEQUENCE [LARGE SCALE GENOMIC DNA]</scope>
    <source>
        <strain evidence="2 3">LZ-22</strain>
    </source>
</reference>
<sequence length="284" mass="31264">MTVADRAFFAQPFLALAHRGGSTYPPNVGRENTLHAFGEAVALGYTHVETDVHATRDGVLLAFHDDRLDRVTDRTGMIADLTFAQVTEARIGGTDPIPTLDQVFETFPETFFNIDLKSDAAIEPLVEALNRHHAQQRVNVASFSDRTLRTFRRLAGTQVSTSVAPSGIRYTRLLPSVAGLLAAPGNALQVPHWHPLPQAVRSLPPLVLEALGDDIDVRGERFRVVTRALVDAAHAAGKVVHVWTIDDADEMRELIDLGVDGLVSDRIDVLKDVLVERGRWHDEH</sequence>
<dbReference type="Pfam" id="PF03009">
    <property type="entry name" value="GDPD"/>
    <property type="match status" value="1"/>
</dbReference>
<dbReference type="InterPro" id="IPR030395">
    <property type="entry name" value="GP_PDE_dom"/>
</dbReference>
<dbReference type="OrthoDB" id="5241788at2"/>
<accession>A0A1G6GM04</accession>
<keyword evidence="3" id="KW-1185">Reference proteome</keyword>
<dbReference type="SUPFAM" id="SSF51695">
    <property type="entry name" value="PLC-like phosphodiesterases"/>
    <property type="match status" value="1"/>
</dbReference>
<dbReference type="AlphaFoldDB" id="A0A1G6GM04"/>
<name>A0A1G6GM04_9ACTN</name>
<dbReference type="GO" id="GO:0008081">
    <property type="term" value="F:phosphoric diester hydrolase activity"/>
    <property type="evidence" value="ECO:0007669"/>
    <property type="project" value="InterPro"/>
</dbReference>
<dbReference type="PANTHER" id="PTHR43805">
    <property type="entry name" value="GLYCEROPHOSPHORYL DIESTER PHOSPHODIESTERASE"/>
    <property type="match status" value="1"/>
</dbReference>
<dbReference type="GO" id="GO:0006629">
    <property type="term" value="P:lipid metabolic process"/>
    <property type="evidence" value="ECO:0007669"/>
    <property type="project" value="InterPro"/>
</dbReference>
<evidence type="ECO:0000313" key="3">
    <source>
        <dbReference type="Proteomes" id="UP000199086"/>
    </source>
</evidence>
<gene>
    <name evidence="2" type="ORF">GA0111570_10478</name>
</gene>
<dbReference type="InterPro" id="IPR017946">
    <property type="entry name" value="PLC-like_Pdiesterase_TIM-brl"/>
</dbReference>
<feature type="domain" description="GP-PDE" evidence="1">
    <location>
        <begin position="13"/>
        <end position="274"/>
    </location>
</feature>
<evidence type="ECO:0000259" key="1">
    <source>
        <dbReference type="PROSITE" id="PS51704"/>
    </source>
</evidence>
<dbReference type="Proteomes" id="UP000199086">
    <property type="component" value="Unassembled WGS sequence"/>
</dbReference>